<dbReference type="InterPro" id="IPR036291">
    <property type="entry name" value="NAD(P)-bd_dom_sf"/>
</dbReference>
<feature type="domain" description="6-phosphogluconate dehydrogenase NADP-binding" evidence="1">
    <location>
        <begin position="9"/>
        <end position="139"/>
    </location>
</feature>
<organism evidence="2">
    <name type="scientific">Kribbella sp. HUAS MG21</name>
    <dbReference type="NCBI Taxonomy" id="3160966"/>
    <lineage>
        <taxon>Bacteria</taxon>
        <taxon>Bacillati</taxon>
        <taxon>Actinomycetota</taxon>
        <taxon>Actinomycetes</taxon>
        <taxon>Propionibacteriales</taxon>
        <taxon>Kribbellaceae</taxon>
        <taxon>Kribbella</taxon>
    </lineage>
</organism>
<dbReference type="Gene3D" id="3.40.50.720">
    <property type="entry name" value="NAD(P)-binding Rossmann-like Domain"/>
    <property type="match status" value="1"/>
</dbReference>
<dbReference type="SUPFAM" id="SSF51735">
    <property type="entry name" value="NAD(P)-binding Rossmann-fold domains"/>
    <property type="match status" value="1"/>
</dbReference>
<dbReference type="InterPro" id="IPR032710">
    <property type="entry name" value="NTF2-like_dom_sf"/>
</dbReference>
<dbReference type="EMBL" id="CP158165">
    <property type="protein sequence ID" value="XBV22780.1"/>
    <property type="molecule type" value="Genomic_DNA"/>
</dbReference>
<dbReference type="AlphaFoldDB" id="A0AAU7T823"/>
<dbReference type="InterPro" id="IPR039437">
    <property type="entry name" value="FrzH/put_lumazine-bd"/>
</dbReference>
<sequence>MTASSTHAAVLGLGRMGTAVARRLADHGWQVTGWNRSPVSTPQDFTVVTDPLEAVAKADVVLLALYDGTACRDVIARIEPALAARAAVVNISTIAPQDAAELAVNLRSSYVHAPVLGSVPAVERGSLRILAAGQAGPAYEVLAALGEVHHVDDAATAAALKLIANTSLAGAVSALREALQQAAVLGLSRQQALDVLALGQLGGIVGRKRDLLTGATKPAEFTVGALAKDMDLLSAASQHPLRYAAELAESPAGPDADIALAATVPPVDASVLAPLESYIRGHATGDPSHFRAAFLPSAHVEGVRDGVFVSWNLDEYCAKFSGGPAYDEATRRRRIDSVDVHGTVATASMTLWHGADTFKDIFLLVRTGTEWRIANKAYHRS</sequence>
<dbReference type="PANTHER" id="PTHR43580">
    <property type="entry name" value="OXIDOREDUCTASE GLYR1-RELATED"/>
    <property type="match status" value="1"/>
</dbReference>
<dbReference type="InterPro" id="IPR013328">
    <property type="entry name" value="6PGD_dom2"/>
</dbReference>
<dbReference type="Gene3D" id="1.10.1040.10">
    <property type="entry name" value="N-(1-d-carboxylethyl)-l-norvaline Dehydrogenase, domain 2"/>
    <property type="match status" value="1"/>
</dbReference>
<dbReference type="InterPro" id="IPR006115">
    <property type="entry name" value="6PGDH_NADP-bd"/>
</dbReference>
<dbReference type="PANTHER" id="PTHR43580:SF2">
    <property type="entry name" value="CYTOKINE-LIKE NUCLEAR FACTOR N-PAC"/>
    <property type="match status" value="1"/>
</dbReference>
<reference evidence="2" key="1">
    <citation type="submission" date="2024-06" db="EMBL/GenBank/DDBJ databases">
        <title>Kribbella sp. strain HUAS MG21 genome sequences.</title>
        <authorList>
            <person name="Mo P."/>
        </authorList>
    </citation>
    <scope>NUCLEOTIDE SEQUENCE</scope>
    <source>
        <strain evidence="2">HUAS MG21</strain>
    </source>
</reference>
<dbReference type="SUPFAM" id="SSF48179">
    <property type="entry name" value="6-phosphogluconate dehydrogenase C-terminal domain-like"/>
    <property type="match status" value="1"/>
</dbReference>
<accession>A0AAU7T823</accession>
<dbReference type="Pfam" id="PF12893">
    <property type="entry name" value="Lumazine_bd_2"/>
    <property type="match status" value="1"/>
</dbReference>
<dbReference type="Pfam" id="PF03446">
    <property type="entry name" value="NAD_binding_2"/>
    <property type="match status" value="1"/>
</dbReference>
<name>A0AAU7T823_9ACTN</name>
<evidence type="ECO:0000259" key="1">
    <source>
        <dbReference type="Pfam" id="PF03446"/>
    </source>
</evidence>
<dbReference type="Gene3D" id="3.10.450.50">
    <property type="match status" value="1"/>
</dbReference>
<evidence type="ECO:0000313" key="2">
    <source>
        <dbReference type="EMBL" id="XBV22780.1"/>
    </source>
</evidence>
<protein>
    <submittedName>
        <fullName evidence="2">Nuclear transport factor 2 family protein</fullName>
    </submittedName>
</protein>
<dbReference type="GO" id="GO:0050661">
    <property type="term" value="F:NADP binding"/>
    <property type="evidence" value="ECO:0007669"/>
    <property type="project" value="InterPro"/>
</dbReference>
<gene>
    <name evidence="2" type="ORF">ABN611_29970</name>
</gene>
<proteinExistence type="predicted"/>
<dbReference type="InterPro" id="IPR008927">
    <property type="entry name" value="6-PGluconate_DH-like_C_sf"/>
</dbReference>
<dbReference type="RefSeq" id="WP_350275620.1">
    <property type="nucleotide sequence ID" value="NZ_CP158165.1"/>
</dbReference>
<dbReference type="SUPFAM" id="SSF54427">
    <property type="entry name" value="NTF2-like"/>
    <property type="match status" value="1"/>
</dbReference>
<dbReference type="InterPro" id="IPR051265">
    <property type="entry name" value="HIBADH-related_NP60_sf"/>
</dbReference>